<dbReference type="AlphaFoldDB" id="A0A1B8QB81"/>
<proteinExistence type="predicted"/>
<dbReference type="Gene3D" id="1.10.287.3020">
    <property type="match status" value="1"/>
</dbReference>
<evidence type="ECO:0000313" key="2">
    <source>
        <dbReference type="EMBL" id="OBX76768.1"/>
    </source>
</evidence>
<dbReference type="OrthoDB" id="5344355at2"/>
<gene>
    <name evidence="2" type="ORF">A9308_07495</name>
    <name evidence="3" type="ORF">NCTC11091_00932</name>
</gene>
<accession>A0A1B8QB81</accession>
<dbReference type="Proteomes" id="UP000255193">
    <property type="component" value="Unassembled WGS sequence"/>
</dbReference>
<protein>
    <submittedName>
        <fullName evidence="3">Protein of uncharacterized function (DUF3144)</fullName>
    </submittedName>
</protein>
<dbReference type="InterPro" id="IPR021490">
    <property type="entry name" value="DUF3144"/>
</dbReference>
<reference evidence="2 4" key="1">
    <citation type="submission" date="2016-06" db="EMBL/GenBank/DDBJ databases">
        <title>Draft genome of Moraxella atlantae CCUG 66109.</title>
        <authorList>
            <person name="Salva-Serra F."/>
            <person name="Engstrom-Jakobsson H."/>
            <person name="Thorell K."/>
            <person name="Gonzales-Siles L."/>
            <person name="Karlsson R."/>
            <person name="Boulund F."/>
            <person name="Engstrand L."/>
            <person name="Kristiansson E."/>
            <person name="Moore E."/>
        </authorList>
    </citation>
    <scope>NUCLEOTIDE SEQUENCE [LARGE SCALE GENOMIC DNA]</scope>
    <source>
        <strain evidence="2 4">CCUG 66109</strain>
    </source>
</reference>
<feature type="region of interest" description="Disordered" evidence="1">
    <location>
        <begin position="1"/>
        <end position="22"/>
    </location>
</feature>
<evidence type="ECO:0000256" key="1">
    <source>
        <dbReference type="SAM" id="MobiDB-lite"/>
    </source>
</evidence>
<sequence length="126" mass="13940">MNASNLNPTSQPSSQDPTQDDAITAEMQAFYERADAFINLANSLRTDEVHAGKITASMLYAVARFSAWTAATGFVKGSDYAKEKAEIIEHFGKNFERMLADNIDDYAENFATYMQIGQNTPNDDQA</sequence>
<reference evidence="3 5" key="2">
    <citation type="submission" date="2018-06" db="EMBL/GenBank/DDBJ databases">
        <authorList>
            <consortium name="Pathogen Informatics"/>
            <person name="Doyle S."/>
        </authorList>
    </citation>
    <scope>NUCLEOTIDE SEQUENCE [LARGE SCALE GENOMIC DNA]</scope>
    <source>
        <strain evidence="3 5">NCTC11091</strain>
    </source>
</reference>
<feature type="compositionally biased region" description="Polar residues" evidence="1">
    <location>
        <begin position="1"/>
        <end position="17"/>
    </location>
</feature>
<name>A0A1B8QB81_9GAMM</name>
<evidence type="ECO:0000313" key="3">
    <source>
        <dbReference type="EMBL" id="STY95141.1"/>
    </source>
</evidence>
<dbReference type="EMBL" id="LZMZ01000027">
    <property type="protein sequence ID" value="OBX76768.1"/>
    <property type="molecule type" value="Genomic_DNA"/>
</dbReference>
<organism evidence="2 4">
    <name type="scientific">Faucicola atlantae</name>
    <dbReference type="NCBI Taxonomy" id="34059"/>
    <lineage>
        <taxon>Bacteria</taxon>
        <taxon>Pseudomonadati</taxon>
        <taxon>Pseudomonadota</taxon>
        <taxon>Gammaproteobacteria</taxon>
        <taxon>Moraxellales</taxon>
        <taxon>Moraxellaceae</taxon>
        <taxon>Faucicola</taxon>
    </lineage>
</organism>
<evidence type="ECO:0000313" key="4">
    <source>
        <dbReference type="Proteomes" id="UP000092508"/>
    </source>
</evidence>
<dbReference type="Proteomes" id="UP000092508">
    <property type="component" value="Unassembled WGS sequence"/>
</dbReference>
<dbReference type="EMBL" id="UGQA01000001">
    <property type="protein sequence ID" value="STY95141.1"/>
    <property type="molecule type" value="Genomic_DNA"/>
</dbReference>
<dbReference type="Pfam" id="PF11342">
    <property type="entry name" value="DUF3144"/>
    <property type="match status" value="1"/>
</dbReference>
<dbReference type="STRING" id="34059.A9308_07495"/>
<evidence type="ECO:0000313" key="5">
    <source>
        <dbReference type="Proteomes" id="UP000255193"/>
    </source>
</evidence>